<feature type="region of interest" description="Disordered" evidence="1">
    <location>
        <begin position="581"/>
        <end position="694"/>
    </location>
</feature>
<dbReference type="PANTHER" id="PTHR31973:SF191">
    <property type="entry name" value="OS05G0489400 PROTEIN"/>
    <property type="match status" value="1"/>
</dbReference>
<protein>
    <submittedName>
        <fullName evidence="4">Uncharacterized protein</fullName>
    </submittedName>
</protein>
<dbReference type="AlphaFoldDB" id="A0A2N9GDS7"/>
<proteinExistence type="predicted"/>
<feature type="compositionally biased region" description="Basic residues" evidence="1">
    <location>
        <begin position="595"/>
        <end position="605"/>
    </location>
</feature>
<evidence type="ECO:0000259" key="3">
    <source>
        <dbReference type="Pfam" id="PF26130"/>
    </source>
</evidence>
<reference evidence="4" key="1">
    <citation type="submission" date="2018-02" db="EMBL/GenBank/DDBJ databases">
        <authorList>
            <person name="Cohen D.B."/>
            <person name="Kent A.D."/>
        </authorList>
    </citation>
    <scope>NUCLEOTIDE SEQUENCE</scope>
</reference>
<feature type="compositionally biased region" description="Low complexity" evidence="1">
    <location>
        <begin position="615"/>
        <end position="624"/>
    </location>
</feature>
<feature type="domain" description="PB1-like" evidence="3">
    <location>
        <begin position="6"/>
        <end position="56"/>
    </location>
</feature>
<evidence type="ECO:0000313" key="4">
    <source>
        <dbReference type="EMBL" id="SPC97391.1"/>
    </source>
</evidence>
<accession>A0A2N9GDS7</accession>
<dbReference type="EMBL" id="OIVN01001768">
    <property type="protein sequence ID" value="SPC97391.1"/>
    <property type="molecule type" value="Genomic_DNA"/>
</dbReference>
<evidence type="ECO:0000256" key="1">
    <source>
        <dbReference type="SAM" id="MobiDB-lite"/>
    </source>
</evidence>
<feature type="domain" description="MULE transposase" evidence="2">
    <location>
        <begin position="423"/>
        <end position="511"/>
    </location>
</feature>
<dbReference type="InterPro" id="IPR058594">
    <property type="entry name" value="PB1-like_dom_pln"/>
</dbReference>
<name>A0A2N9GDS7_FAGSY</name>
<dbReference type="Pfam" id="PF10551">
    <property type="entry name" value="MULE"/>
    <property type="match status" value="1"/>
</dbReference>
<dbReference type="PANTHER" id="PTHR31973">
    <property type="entry name" value="POLYPROTEIN, PUTATIVE-RELATED"/>
    <property type="match status" value="1"/>
</dbReference>
<evidence type="ECO:0000259" key="2">
    <source>
        <dbReference type="Pfam" id="PF10551"/>
    </source>
</evidence>
<dbReference type="Pfam" id="PF26130">
    <property type="entry name" value="PB1-like"/>
    <property type="match status" value="1"/>
</dbReference>
<gene>
    <name evidence="4" type="ORF">FSB_LOCUS25273</name>
</gene>
<organism evidence="4">
    <name type="scientific">Fagus sylvatica</name>
    <name type="common">Beechnut</name>
    <dbReference type="NCBI Taxonomy" id="28930"/>
    <lineage>
        <taxon>Eukaryota</taxon>
        <taxon>Viridiplantae</taxon>
        <taxon>Streptophyta</taxon>
        <taxon>Embryophyta</taxon>
        <taxon>Tracheophyta</taxon>
        <taxon>Spermatophyta</taxon>
        <taxon>Magnoliopsida</taxon>
        <taxon>eudicotyledons</taxon>
        <taxon>Gunneridae</taxon>
        <taxon>Pentapetalae</taxon>
        <taxon>rosids</taxon>
        <taxon>fabids</taxon>
        <taxon>Fagales</taxon>
        <taxon>Fagaceae</taxon>
        <taxon>Fagus</taxon>
    </lineage>
</organism>
<feature type="compositionally biased region" description="Gly residues" evidence="1">
    <location>
        <begin position="625"/>
        <end position="653"/>
    </location>
</feature>
<sequence length="694" mass="77510">MTNLLFEIEIHSGGQFERNPELVYLGGKVSTYCKVDPDRLSYFEIQDMVAECGVEPLQVVGQSDFGGVVDEGDELESDEVEGDYFSTGDELEGDEGNVFEGDELNELVSYDWMNDGLKGANFVDDIFGGNEDEDDNEVVGNGRILQVMLSHQCRLRFRAMGGIMQMIFSYQCSLRLGVMGGIMHSLGLGATRVIMHSLRIRVRQYAPSTTRPNQLDVQEPDWTEPGIEDYEIHTGAISDDEDPRDRAPEFNQQTDMRKPDLVLGMKFPNSRVFREALREYVVNKAVDIKFKLNEKTKISVHCKNDLNSSYVARKYLQDFGKNPKWEVARVQHHVRQDISVELSRNQVYRAKRKAREMLEGDEKLQYSTLWDYTTMIRKTNVGSKVYIKCDCSEDGGQPRFLRMYVRYHAQKVGFLASCRPIIGLNGCHLKGRFGGQLLATTARDGNDNIFPIAVAVVEQECKESWIWFLKHFFEDIGDPQDLNLVFISDRQKGLVPAFKKLFPKVEHRIGMEKYGGSVCPNVQDKLEKLKMEGIPCKHGVEAIYKNLEHLKDYLHDCYLKEAYLDVYSEIIHPMPGQDEWIKSGHLPPQPQHVFRPPRRPKKLRRRDPDEPRNPPQGAEDASSGAGRGRGATCGIGSGAGSGVGSGAGKGRGATYGASRGRGSNSGAGMGSTSSQSSGASRGSISGQVSGASRS</sequence>
<dbReference type="InterPro" id="IPR018289">
    <property type="entry name" value="MULE_transposase_dom"/>
</dbReference>
<feature type="compositionally biased region" description="Low complexity" evidence="1">
    <location>
        <begin position="670"/>
        <end position="686"/>
    </location>
</feature>